<dbReference type="Gene3D" id="3.10.450.240">
    <property type="match status" value="1"/>
</dbReference>
<evidence type="ECO:0000256" key="4">
    <source>
        <dbReference type="SAM" id="MobiDB-lite"/>
    </source>
</evidence>
<dbReference type="PANTHER" id="PTHR28554:SF1">
    <property type="entry name" value="LARGE RIBOSOMAL SUBUNIT PROTEIN ML45"/>
    <property type="match status" value="1"/>
</dbReference>
<reference evidence="5 6" key="1">
    <citation type="submission" date="2017-10" db="EMBL/GenBank/DDBJ databases">
        <title>Comparative genomics in systemic dimorphic fungi from Ajellomycetaceae.</title>
        <authorList>
            <person name="Munoz J.F."/>
            <person name="Mcewen J.G."/>
            <person name="Clay O.K."/>
            <person name="Cuomo C.A."/>
        </authorList>
    </citation>
    <scope>NUCLEOTIDE SEQUENCE [LARGE SCALE GENOMIC DNA]</scope>
    <source>
        <strain evidence="5 6">UAMH130</strain>
    </source>
</reference>
<keyword evidence="6" id="KW-1185">Reference proteome</keyword>
<dbReference type="Proteomes" id="UP000224080">
    <property type="component" value="Unassembled WGS sequence"/>
</dbReference>
<evidence type="ECO:0000256" key="1">
    <source>
        <dbReference type="ARBA" id="ARBA00004173"/>
    </source>
</evidence>
<protein>
    <recommendedName>
        <fullName evidence="7">Tim44-like domain-containing protein</fullName>
    </recommendedName>
</protein>
<evidence type="ECO:0000256" key="3">
    <source>
        <dbReference type="ARBA" id="ARBA00023128"/>
    </source>
</evidence>
<comment type="subcellular location">
    <subcellularLocation>
        <location evidence="1">Mitochondrion</location>
    </subcellularLocation>
</comment>
<dbReference type="AlphaFoldDB" id="A0A2B7XKQ0"/>
<dbReference type="OrthoDB" id="19619at2759"/>
<dbReference type="PANTHER" id="PTHR28554">
    <property type="entry name" value="39S RIBOSOMAL PROTEIN L45, MITOCHONDRIAL"/>
    <property type="match status" value="1"/>
</dbReference>
<name>A0A2B7XKQ0_9EURO</name>
<organism evidence="5 6">
    <name type="scientific">Blastomyces parvus</name>
    <dbReference type="NCBI Taxonomy" id="2060905"/>
    <lineage>
        <taxon>Eukaryota</taxon>
        <taxon>Fungi</taxon>
        <taxon>Dikarya</taxon>
        <taxon>Ascomycota</taxon>
        <taxon>Pezizomycotina</taxon>
        <taxon>Eurotiomycetes</taxon>
        <taxon>Eurotiomycetidae</taxon>
        <taxon>Onygenales</taxon>
        <taxon>Ajellomycetaceae</taxon>
        <taxon>Blastomyces</taxon>
    </lineage>
</organism>
<evidence type="ECO:0000256" key="2">
    <source>
        <dbReference type="ARBA" id="ARBA00022946"/>
    </source>
</evidence>
<keyword evidence="3" id="KW-0496">Mitochondrion</keyword>
<proteinExistence type="predicted"/>
<feature type="region of interest" description="Disordered" evidence="4">
    <location>
        <begin position="281"/>
        <end position="301"/>
    </location>
</feature>
<comment type="caution">
    <text evidence="5">The sequence shown here is derived from an EMBL/GenBank/DDBJ whole genome shotgun (WGS) entry which is preliminary data.</text>
</comment>
<evidence type="ECO:0008006" key="7">
    <source>
        <dbReference type="Google" id="ProtNLM"/>
    </source>
</evidence>
<keyword evidence="2" id="KW-0809">Transit peptide</keyword>
<evidence type="ECO:0000313" key="5">
    <source>
        <dbReference type="EMBL" id="PGH09510.1"/>
    </source>
</evidence>
<evidence type="ECO:0000313" key="6">
    <source>
        <dbReference type="Proteomes" id="UP000224080"/>
    </source>
</evidence>
<dbReference type="GO" id="GO:0032979">
    <property type="term" value="P:protein insertion into mitochondrial inner membrane from matrix"/>
    <property type="evidence" value="ECO:0007669"/>
    <property type="project" value="InterPro"/>
</dbReference>
<dbReference type="GO" id="GO:0005743">
    <property type="term" value="C:mitochondrial inner membrane"/>
    <property type="evidence" value="ECO:0007669"/>
    <property type="project" value="InterPro"/>
</dbReference>
<gene>
    <name evidence="5" type="ORF">GX51_00615</name>
</gene>
<dbReference type="InterPro" id="IPR051975">
    <property type="entry name" value="mtLSU_mL45"/>
</dbReference>
<dbReference type="Pfam" id="PF07961">
    <property type="entry name" value="MBA1"/>
    <property type="match status" value="1"/>
</dbReference>
<dbReference type="InterPro" id="IPR024621">
    <property type="entry name" value="Mba1"/>
</dbReference>
<sequence length="364" mass="41041">MASSLAPRSFALSSLSLRTTTTSPYINLRSSLRSCPSSPPSSRCILLSRRPFSHTTQREASMNNAQILRQKPAAQMSSKNQMREALRLKKEGALPDDVGLLPGTFVRPLWRNMPSIFRYPKERLWMEWGMVSTKYILYFDLQDVIQLTSSPGAIVPAFKPPQSSVLAYCKFLNRKNKLPLHLRERKRAALDLYKTVYTAFAAADTATLQNICCSGLLNQFLKRIAKRPPQAKKLVWTLHKFIKFPFSTTLTGARVVTDRAAQVGYGIGIRQVVVRIQSRQSLARPESPDNANSTQPQAAAGVAKNQISTEYIVLQKMMVSGKEEDWRVWGFTNETTMEDTETKPAFARGMSLKDRLELMSGRKF</sequence>
<dbReference type="EMBL" id="PDNC01000004">
    <property type="protein sequence ID" value="PGH09510.1"/>
    <property type="molecule type" value="Genomic_DNA"/>
</dbReference>
<accession>A0A2B7XKQ0</accession>